<comment type="similarity">
    <text evidence="1">Belongs to the peptidase M81 family.</text>
</comment>
<dbReference type="InterPro" id="IPR009197">
    <property type="entry name" value="MlrC"/>
</dbReference>
<evidence type="ECO:0000259" key="3">
    <source>
        <dbReference type="Pfam" id="PF07364"/>
    </source>
</evidence>
<keyword evidence="1" id="KW-0479">Metal-binding</keyword>
<sequence length="501" mass="53841">MKLVLAMVKHETNTFSPLVTDFARFEAWGLYTGQAAIDAYGKTNMPLGVYLNLAREYGAEVVLPMAAEAMPSGPVTADAYKRLTDPILEAVRAGCDGCLLDLHGAMAVEGLEDGEGTLLENIRKIAPDLPIAVTLDLHCNLTPKMVNNCTALIGYKTYPHVDMDVVAGQVGRVVMDFLAGKRAKPAMALRQLPLLSQTLCQGTDDEPMKSAIQACVDEEAKGLPCASVFGGFAMADITEAGTTVITVGNDQKQADTAADAIAAKVWDKRDLHIYQHRDLGDTVAKAKQTGAKNLGGPVILLDHADNCGSGGTQDVMMVIAEVLKQGLEDVAVGAVWDPAAVEAMQKAGVGATVTLDLGGKSDMPSLKLKGKPLKVTGKVKTLTDGEWIVRGPMYTGYKVMMGPTAVLEVDGRMQIVIVSRHHEPWDTGVFRSVGIEPEHKKFLLLKSRIHYRAGFAPLAKATFTLDGEGVTTSDNSIIPYRNVRRPIYPLDKINDWQDAAK</sequence>
<comment type="cofactor">
    <cofactor evidence="1">
        <name>Zn(2+)</name>
        <dbReference type="ChEBI" id="CHEBI:29105"/>
    </cofactor>
    <text evidence="1">Binds 1 zinc ion per subunit.</text>
</comment>
<dbReference type="InterPro" id="IPR015995">
    <property type="entry name" value="MlrC_N"/>
</dbReference>
<dbReference type="KEGG" id="fer:FNB15_10415"/>
<keyword evidence="1" id="KW-0645">Protease</keyword>
<dbReference type="AlphaFoldDB" id="A0A516H1K6"/>
<dbReference type="InterPro" id="IPR010799">
    <property type="entry name" value="MlrC_C"/>
</dbReference>
<dbReference type="GO" id="GO:0046872">
    <property type="term" value="F:metal ion binding"/>
    <property type="evidence" value="ECO:0007669"/>
    <property type="project" value="UniProtKB-KW"/>
</dbReference>
<dbReference type="Gene3D" id="3.40.50.2300">
    <property type="match status" value="2"/>
</dbReference>
<comment type="function">
    <text evidence="1">Involved in peptidolytic degradation of cyclic heptapeptide hepatotoxin microcystin (MC).</text>
</comment>
<dbReference type="Proteomes" id="UP000317496">
    <property type="component" value="Chromosome"/>
</dbReference>
<dbReference type="GO" id="GO:0006508">
    <property type="term" value="P:proteolysis"/>
    <property type="evidence" value="ECO:0007669"/>
    <property type="project" value="UniProtKB-KW"/>
</dbReference>
<name>A0A516H1K6_9PROT</name>
<keyword evidence="1" id="KW-0378">Hydrolase</keyword>
<protein>
    <recommendedName>
        <fullName evidence="1">Microcystinase C</fullName>
        <shortName evidence="1">MlrC</shortName>
    </recommendedName>
</protein>
<dbReference type="EMBL" id="CP041636">
    <property type="protein sequence ID" value="QDO97657.1"/>
    <property type="molecule type" value="Genomic_DNA"/>
</dbReference>
<feature type="domain" description="Microcystin LR degradation protein MlrC N-terminal" evidence="3">
    <location>
        <begin position="3"/>
        <end position="286"/>
    </location>
</feature>
<evidence type="ECO:0000256" key="1">
    <source>
        <dbReference type="PIRNR" id="PIRNR012702"/>
    </source>
</evidence>
<dbReference type="GO" id="GO:0008237">
    <property type="term" value="F:metallopeptidase activity"/>
    <property type="evidence" value="ECO:0007669"/>
    <property type="project" value="UniProtKB-KW"/>
</dbReference>
<feature type="domain" description="Microcystin LR degradation protein MlrC C-terminal" evidence="2">
    <location>
        <begin position="300"/>
        <end position="482"/>
    </location>
</feature>
<dbReference type="RefSeq" id="WP_144068638.1">
    <property type="nucleotide sequence ID" value="NZ_CP041636.1"/>
</dbReference>
<dbReference type="OrthoDB" id="9782658at2"/>
<keyword evidence="1" id="KW-0482">Metalloprotease</keyword>
<evidence type="ECO:0000313" key="5">
    <source>
        <dbReference type="Proteomes" id="UP000317496"/>
    </source>
</evidence>
<accession>A0A516H1K6</accession>
<dbReference type="Pfam" id="PF07171">
    <property type="entry name" value="MlrC_C"/>
    <property type="match status" value="1"/>
</dbReference>
<organism evidence="4 5">
    <name type="scientific">Ferrovibrio terrae</name>
    <dbReference type="NCBI Taxonomy" id="2594003"/>
    <lineage>
        <taxon>Bacteria</taxon>
        <taxon>Pseudomonadati</taxon>
        <taxon>Pseudomonadota</taxon>
        <taxon>Alphaproteobacteria</taxon>
        <taxon>Rhodospirillales</taxon>
        <taxon>Rhodospirillaceae</taxon>
        <taxon>Ferrovibrio</taxon>
    </lineage>
</organism>
<dbReference type="Pfam" id="PF07364">
    <property type="entry name" value="DUF1485"/>
    <property type="match status" value="1"/>
</dbReference>
<evidence type="ECO:0000259" key="2">
    <source>
        <dbReference type="Pfam" id="PF07171"/>
    </source>
</evidence>
<reference evidence="4 5" key="1">
    <citation type="submission" date="2019-07" db="EMBL/GenBank/DDBJ databases">
        <title>Genome sequencing for Ferrovibrio sp. K5.</title>
        <authorList>
            <person name="Park S.-J."/>
        </authorList>
    </citation>
    <scope>NUCLEOTIDE SEQUENCE [LARGE SCALE GENOMIC DNA]</scope>
    <source>
        <strain evidence="4 5">K5</strain>
    </source>
</reference>
<keyword evidence="5" id="KW-1185">Reference proteome</keyword>
<gene>
    <name evidence="4" type="ORF">FNB15_10415</name>
</gene>
<dbReference type="PIRSF" id="PIRSF012702">
    <property type="entry name" value="UCP012702"/>
    <property type="match status" value="1"/>
</dbReference>
<proteinExistence type="inferred from homology"/>
<evidence type="ECO:0000313" key="4">
    <source>
        <dbReference type="EMBL" id="QDO97657.1"/>
    </source>
</evidence>